<gene>
    <name evidence="1" type="ORF">DHETER_LOCUS12468</name>
</gene>
<proteinExistence type="predicted"/>
<protein>
    <submittedName>
        <fullName evidence="1">5207_t:CDS:1</fullName>
    </submittedName>
</protein>
<keyword evidence="2" id="KW-1185">Reference proteome</keyword>
<feature type="non-terminal residue" evidence="1">
    <location>
        <position position="1"/>
    </location>
</feature>
<sequence>ISVPRIDSALLFDPPIVGDSKLNFENEPDRKPVYDLDDDIQSKHNVKKIYKRGVEVSCEPITIIDQNVSILSELKRFDESRNILKFYGLSKVDDDDVLVFEWASLGNLKCVYEKKKIPWDLKVKIARDICQGLLYLSHADIFHRDVRCENIMMTHYMEPKITNFYLAKHATEIGHDNEDGNISDYILRIINWYAPEMMQKNAIYTHECEVFRVPYEKMSKEEIVTHVTNGRRESPDPPFYTLEFLNIQSKYLRIIAEGWVNKPEKRIRMDDILLRFSDIEADFTKPKRNNSGSVHSSDQLDQRSHIRTRAASVP</sequence>
<organism evidence="1 2">
    <name type="scientific">Dentiscutata heterogama</name>
    <dbReference type="NCBI Taxonomy" id="1316150"/>
    <lineage>
        <taxon>Eukaryota</taxon>
        <taxon>Fungi</taxon>
        <taxon>Fungi incertae sedis</taxon>
        <taxon>Mucoromycota</taxon>
        <taxon>Glomeromycotina</taxon>
        <taxon>Glomeromycetes</taxon>
        <taxon>Diversisporales</taxon>
        <taxon>Gigasporaceae</taxon>
        <taxon>Dentiscutata</taxon>
    </lineage>
</organism>
<name>A0ACA9PSI2_9GLOM</name>
<evidence type="ECO:0000313" key="1">
    <source>
        <dbReference type="EMBL" id="CAG8714684.1"/>
    </source>
</evidence>
<evidence type="ECO:0000313" key="2">
    <source>
        <dbReference type="Proteomes" id="UP000789702"/>
    </source>
</evidence>
<dbReference type="EMBL" id="CAJVPU010030681">
    <property type="protein sequence ID" value="CAG8714684.1"/>
    <property type="molecule type" value="Genomic_DNA"/>
</dbReference>
<accession>A0ACA9PSI2</accession>
<dbReference type="Proteomes" id="UP000789702">
    <property type="component" value="Unassembled WGS sequence"/>
</dbReference>
<feature type="non-terminal residue" evidence="1">
    <location>
        <position position="314"/>
    </location>
</feature>
<reference evidence="1" key="1">
    <citation type="submission" date="2021-06" db="EMBL/GenBank/DDBJ databases">
        <authorList>
            <person name="Kallberg Y."/>
            <person name="Tangrot J."/>
            <person name="Rosling A."/>
        </authorList>
    </citation>
    <scope>NUCLEOTIDE SEQUENCE</scope>
    <source>
        <strain evidence="1">IL203A</strain>
    </source>
</reference>
<comment type="caution">
    <text evidence="1">The sequence shown here is derived from an EMBL/GenBank/DDBJ whole genome shotgun (WGS) entry which is preliminary data.</text>
</comment>